<feature type="domain" description="N-acetyltransferase" evidence="1">
    <location>
        <begin position="117"/>
        <end position="252"/>
    </location>
</feature>
<dbReference type="Proteomes" id="UP000009875">
    <property type="component" value="Unassembled WGS sequence"/>
</dbReference>
<accession>K9EQA5</accession>
<evidence type="ECO:0000259" key="1">
    <source>
        <dbReference type="PROSITE" id="PS51186"/>
    </source>
</evidence>
<reference evidence="2 3" key="1">
    <citation type="submission" date="2012-09" db="EMBL/GenBank/DDBJ databases">
        <title>The Genome Sequence of Alloiococcus otitis ATCC 51267.</title>
        <authorList>
            <consortium name="The Broad Institute Genome Sequencing Platform"/>
            <person name="Earl A."/>
            <person name="Ward D."/>
            <person name="Feldgarden M."/>
            <person name="Gevers D."/>
            <person name="Huys G."/>
            <person name="Walker B."/>
            <person name="Young S.K."/>
            <person name="Zeng Q."/>
            <person name="Gargeya S."/>
            <person name="Fitzgerald M."/>
            <person name="Haas B."/>
            <person name="Abouelleil A."/>
            <person name="Alvarado L."/>
            <person name="Arachchi H.M."/>
            <person name="Berlin A.M."/>
            <person name="Chapman S.B."/>
            <person name="Goldberg J."/>
            <person name="Griggs A."/>
            <person name="Gujja S."/>
            <person name="Hansen M."/>
            <person name="Howarth C."/>
            <person name="Imamovic A."/>
            <person name="Larimer J."/>
            <person name="McCowen C."/>
            <person name="Montmayeur A."/>
            <person name="Murphy C."/>
            <person name="Neiman D."/>
            <person name="Pearson M."/>
            <person name="Priest M."/>
            <person name="Roberts A."/>
            <person name="Saif S."/>
            <person name="Shea T."/>
            <person name="Sisk P."/>
            <person name="Sykes S."/>
            <person name="Wortman J."/>
            <person name="Nusbaum C."/>
            <person name="Birren B."/>
        </authorList>
    </citation>
    <scope>NUCLEOTIDE SEQUENCE [LARGE SCALE GENOMIC DNA]</scope>
    <source>
        <strain evidence="2 3">ATCC 51267</strain>
    </source>
</reference>
<dbReference type="Pfam" id="PF00583">
    <property type="entry name" value="Acetyltransf_1"/>
    <property type="match status" value="1"/>
</dbReference>
<dbReference type="HOGENOM" id="CLU_090585_0_0_9"/>
<sequence length="252" mass="29150">MYQFTDFEHHSQLVDDNEFFAQYLSPDYPWRYDSNFFLLKFQPDLQEFKLIEEMQIASHRQNKLGHLKFYWPQNTPLTPSVTKYLDKEDYGLELLDLYRLKPGNFKDQVSNLPVKNQVLSSKKLGAFKSFNYQHDQHVSKAFAQSKLSFYDDLLAKPGIDFLTSQLDQEIIASLIQIEKDRTIEIDDLYVHPNYRHQKIASTLVNQVADYAKSQDKDLILLADGEDSVGAMYTKLGFSQTGSLIGASKKLGL</sequence>
<dbReference type="InterPro" id="IPR000182">
    <property type="entry name" value="GNAT_dom"/>
</dbReference>
<keyword evidence="3" id="KW-1185">Reference proteome</keyword>
<dbReference type="OrthoDB" id="2213517at2"/>
<protein>
    <recommendedName>
        <fullName evidence="1">N-acetyltransferase domain-containing protein</fullName>
    </recommendedName>
</protein>
<dbReference type="InterPro" id="IPR016181">
    <property type="entry name" value="Acyl_CoA_acyltransferase"/>
</dbReference>
<dbReference type="GO" id="GO:0016747">
    <property type="term" value="F:acyltransferase activity, transferring groups other than amino-acyl groups"/>
    <property type="evidence" value="ECO:0007669"/>
    <property type="project" value="InterPro"/>
</dbReference>
<dbReference type="InterPro" id="IPR040549">
    <property type="entry name" value="DUF5613"/>
</dbReference>
<proteinExistence type="predicted"/>
<dbReference type="AlphaFoldDB" id="K9EQA5"/>
<evidence type="ECO:0000313" key="3">
    <source>
        <dbReference type="Proteomes" id="UP000009875"/>
    </source>
</evidence>
<dbReference type="Pfam" id="PF18467">
    <property type="entry name" value="DUF5613"/>
    <property type="match status" value="1"/>
</dbReference>
<evidence type="ECO:0000313" key="2">
    <source>
        <dbReference type="EMBL" id="EKU93117.1"/>
    </source>
</evidence>
<dbReference type="SUPFAM" id="SSF55729">
    <property type="entry name" value="Acyl-CoA N-acyltransferases (Nat)"/>
    <property type="match status" value="1"/>
</dbReference>
<organism evidence="2 3">
    <name type="scientific">Alloiococcus otitis ATCC 51267</name>
    <dbReference type="NCBI Taxonomy" id="883081"/>
    <lineage>
        <taxon>Bacteria</taxon>
        <taxon>Bacillati</taxon>
        <taxon>Bacillota</taxon>
        <taxon>Bacilli</taxon>
        <taxon>Lactobacillales</taxon>
        <taxon>Carnobacteriaceae</taxon>
        <taxon>Alloiococcus</taxon>
    </lineage>
</organism>
<dbReference type="RefSeq" id="WP_003778733.1">
    <property type="nucleotide sequence ID" value="NZ_JH992961.1"/>
</dbReference>
<dbReference type="Gene3D" id="3.40.630.30">
    <property type="match status" value="1"/>
</dbReference>
<dbReference type="STRING" id="883081.HMPREF9698_01194"/>
<gene>
    <name evidence="2" type="ORF">HMPREF9698_01194</name>
</gene>
<dbReference type="eggNOG" id="COG0456">
    <property type="taxonomic scope" value="Bacteria"/>
</dbReference>
<dbReference type="PROSITE" id="PS51186">
    <property type="entry name" value="GNAT"/>
    <property type="match status" value="1"/>
</dbReference>
<comment type="caution">
    <text evidence="2">The sequence shown here is derived from an EMBL/GenBank/DDBJ whole genome shotgun (WGS) entry which is preliminary data.</text>
</comment>
<dbReference type="CDD" id="cd04301">
    <property type="entry name" value="NAT_SF"/>
    <property type="match status" value="1"/>
</dbReference>
<dbReference type="EMBL" id="AGXA01000025">
    <property type="protein sequence ID" value="EKU93117.1"/>
    <property type="molecule type" value="Genomic_DNA"/>
</dbReference>
<name>K9EQA5_9LACT</name>